<keyword evidence="2" id="KW-1133">Transmembrane helix</keyword>
<organism evidence="3 4">
    <name type="scientific">Armillaria luteobubalina</name>
    <dbReference type="NCBI Taxonomy" id="153913"/>
    <lineage>
        <taxon>Eukaryota</taxon>
        <taxon>Fungi</taxon>
        <taxon>Dikarya</taxon>
        <taxon>Basidiomycota</taxon>
        <taxon>Agaricomycotina</taxon>
        <taxon>Agaricomycetes</taxon>
        <taxon>Agaricomycetidae</taxon>
        <taxon>Agaricales</taxon>
        <taxon>Marasmiineae</taxon>
        <taxon>Physalacriaceae</taxon>
        <taxon>Armillaria</taxon>
    </lineage>
</organism>
<keyword evidence="2" id="KW-0472">Membrane</keyword>
<evidence type="ECO:0000256" key="1">
    <source>
        <dbReference type="SAM" id="MobiDB-lite"/>
    </source>
</evidence>
<evidence type="ECO:0000256" key="2">
    <source>
        <dbReference type="SAM" id="Phobius"/>
    </source>
</evidence>
<sequence>MKPFTLLQLSTRMFFLFFQLCAFIAIPLVLPLNIRLESTPIGFHNTTVSLGWQQNDPSDFILGAFLIHTKEAVMVAKTMQRVENFAANRTQYMIFNYTSLTNNQDCILLAWLPDSSAGHHFAQSQVFSVTDPEARTLSTPISSGISSTLSVSGTAPHELGTTPTPPWIVVDSTLSPKLTTPKSIVPSSPTSSVSGMAASASPDPAPHTGIIVGVVLGVLALGCVVSTSIYILILRRRLKEATPLLCPQDSPAPIFLTPSTIVRQRREIETQEPMSEVRRDRLETEIARMREEITALQLENQIRHTEAGYSNLSPPSYR</sequence>
<evidence type="ECO:0000313" key="3">
    <source>
        <dbReference type="EMBL" id="KAK0502761.1"/>
    </source>
</evidence>
<name>A0AA39QJ22_9AGAR</name>
<feature type="region of interest" description="Disordered" evidence="1">
    <location>
        <begin position="180"/>
        <end position="201"/>
    </location>
</feature>
<feature type="compositionally biased region" description="Low complexity" evidence="1">
    <location>
        <begin position="180"/>
        <end position="194"/>
    </location>
</feature>
<keyword evidence="4" id="KW-1185">Reference proteome</keyword>
<dbReference type="Proteomes" id="UP001175228">
    <property type="component" value="Unassembled WGS sequence"/>
</dbReference>
<dbReference type="AlphaFoldDB" id="A0AA39QJ22"/>
<gene>
    <name evidence="3" type="ORF">EDD18DRAFT_605694</name>
</gene>
<feature type="transmembrane region" description="Helical" evidence="2">
    <location>
        <begin position="210"/>
        <end position="233"/>
    </location>
</feature>
<evidence type="ECO:0000313" key="4">
    <source>
        <dbReference type="Proteomes" id="UP001175228"/>
    </source>
</evidence>
<proteinExistence type="predicted"/>
<accession>A0AA39QJ22</accession>
<protein>
    <submittedName>
        <fullName evidence="3">Uncharacterized protein</fullName>
    </submittedName>
</protein>
<dbReference type="EMBL" id="JAUEPU010000004">
    <property type="protein sequence ID" value="KAK0502761.1"/>
    <property type="molecule type" value="Genomic_DNA"/>
</dbReference>
<reference evidence="3" key="1">
    <citation type="submission" date="2023-06" db="EMBL/GenBank/DDBJ databases">
        <authorList>
            <consortium name="Lawrence Berkeley National Laboratory"/>
            <person name="Ahrendt S."/>
            <person name="Sahu N."/>
            <person name="Indic B."/>
            <person name="Wong-Bajracharya J."/>
            <person name="Merenyi Z."/>
            <person name="Ke H.-M."/>
            <person name="Monk M."/>
            <person name="Kocsube S."/>
            <person name="Drula E."/>
            <person name="Lipzen A."/>
            <person name="Balint B."/>
            <person name="Henrissat B."/>
            <person name="Andreopoulos B."/>
            <person name="Martin F.M."/>
            <person name="Harder C.B."/>
            <person name="Rigling D."/>
            <person name="Ford K.L."/>
            <person name="Foster G.D."/>
            <person name="Pangilinan J."/>
            <person name="Papanicolaou A."/>
            <person name="Barry K."/>
            <person name="LaButti K."/>
            <person name="Viragh M."/>
            <person name="Koriabine M."/>
            <person name="Yan M."/>
            <person name="Riley R."/>
            <person name="Champramary S."/>
            <person name="Plett K.L."/>
            <person name="Tsai I.J."/>
            <person name="Slot J."/>
            <person name="Sipos G."/>
            <person name="Plett J."/>
            <person name="Nagy L.G."/>
            <person name="Grigoriev I.V."/>
        </authorList>
    </citation>
    <scope>NUCLEOTIDE SEQUENCE</scope>
    <source>
        <strain evidence="3">HWK02</strain>
    </source>
</reference>
<keyword evidence="2" id="KW-0812">Transmembrane</keyword>
<comment type="caution">
    <text evidence="3">The sequence shown here is derived from an EMBL/GenBank/DDBJ whole genome shotgun (WGS) entry which is preliminary data.</text>
</comment>